<accession>A0ACB5RIS8</accession>
<dbReference type="Proteomes" id="UP001058074">
    <property type="component" value="Unassembled WGS sequence"/>
</dbReference>
<dbReference type="EMBL" id="BROD01000002">
    <property type="protein sequence ID" value="GKX68997.1"/>
    <property type="molecule type" value="Genomic_DNA"/>
</dbReference>
<evidence type="ECO:0000313" key="2">
    <source>
        <dbReference type="Proteomes" id="UP001058074"/>
    </source>
</evidence>
<comment type="caution">
    <text evidence="1">The sequence shown here is derived from an EMBL/GenBank/DDBJ whole genome shotgun (WGS) entry which is preliminary data.</text>
</comment>
<sequence>MKFSKKIFSFITSALVLTSAVTFTNGISAKAETIDKPVELYHTNVVYDAGSSAHYSGYIGVKNLAYAKNVVVHYNYTNSQASNIWYDVNASYVKNNASDGDEVWKFETPSVDSKYSGLADIQYYIEYDVNGQTFYDNNNGKNYKSTYFGGDFGASRPYLNGFSGYARNNGQEYLFCQVQTKKSVNPQVVRVRYTQDDWATYKEVDLTQARDGFINSDSNAWSIDIPIISGKPVKFAAYDVVNGVEHWDNNLGDNFYFSF</sequence>
<protein>
    <submittedName>
        <fullName evidence="1">Glycogen-binding regulatory subunit of S/T protein phosphatase I</fullName>
    </submittedName>
</protein>
<gene>
    <name evidence="1" type="ORF">rsdtw13_42550</name>
</gene>
<organism evidence="1 2">
    <name type="scientific">Inconstantimicrobium mannanitabidum</name>
    <dbReference type="NCBI Taxonomy" id="1604901"/>
    <lineage>
        <taxon>Bacteria</taxon>
        <taxon>Bacillati</taxon>
        <taxon>Bacillota</taxon>
        <taxon>Clostridia</taxon>
        <taxon>Eubacteriales</taxon>
        <taxon>Clostridiaceae</taxon>
        <taxon>Inconstantimicrobium</taxon>
    </lineage>
</organism>
<keyword evidence="2" id="KW-1185">Reference proteome</keyword>
<proteinExistence type="predicted"/>
<evidence type="ECO:0000313" key="1">
    <source>
        <dbReference type="EMBL" id="GKX68997.1"/>
    </source>
</evidence>
<reference evidence="1" key="1">
    <citation type="journal article" date="2025" name="Int. J. Syst. Evol. Microbiol.">
        <title>Inconstantimicrobium mannanitabidum sp. nov., a novel member of the family Clostridiaceae isolated from anoxic soil under the treatment of reductive soil disinfestation.</title>
        <authorList>
            <person name="Ueki A."/>
            <person name="Tonouchi A."/>
            <person name="Honma S."/>
            <person name="Kaku N."/>
            <person name="Ueki K."/>
        </authorList>
    </citation>
    <scope>NUCLEOTIDE SEQUENCE</scope>
    <source>
        <strain evidence="1">TW13</strain>
    </source>
</reference>
<name>A0ACB5RIS8_9CLOT</name>